<name>A0ABT9GWK5_9GAMM</name>
<evidence type="ECO:0000313" key="4">
    <source>
        <dbReference type="EMBL" id="MDP4535343.1"/>
    </source>
</evidence>
<proteinExistence type="predicted"/>
<comment type="caution">
    <text evidence="4">The sequence shown here is derived from an EMBL/GenBank/DDBJ whole genome shotgun (WGS) entry which is preliminary data.</text>
</comment>
<keyword evidence="5" id="KW-1185">Reference proteome</keyword>
<reference evidence="4 5" key="1">
    <citation type="submission" date="2023-08" db="EMBL/GenBank/DDBJ databases">
        <authorList>
            <person name="Joshi A."/>
            <person name="Thite S."/>
        </authorList>
    </citation>
    <scope>NUCLEOTIDE SEQUENCE [LARGE SCALE GENOMIC DNA]</scope>
    <source>
        <strain evidence="4 5">AC40</strain>
    </source>
</reference>
<feature type="modified residue" description="Phosphohistidine" evidence="2">
    <location>
        <position position="67"/>
    </location>
</feature>
<sequence length="128" mass="14907">MSNAFSDNIRQMQTLDLQLLQSFYGDLTDEELKEVLQRFYQEAKLYHQRLLKAIAMQNVMEVIRLSHSLKSMAAITGAEQYSTLCMWIERMMRSDELDDLMELSLYLSPLWQQLELSIQAKLGPEALA</sequence>
<dbReference type="PROSITE" id="PS50894">
    <property type="entry name" value="HPT"/>
    <property type="match status" value="1"/>
</dbReference>
<dbReference type="SUPFAM" id="SSF47226">
    <property type="entry name" value="Histidine-containing phosphotransfer domain, HPT domain"/>
    <property type="match status" value="1"/>
</dbReference>
<dbReference type="Gene3D" id="1.20.120.160">
    <property type="entry name" value="HPT domain"/>
    <property type="match status" value="1"/>
</dbReference>
<dbReference type="Pfam" id="PF01627">
    <property type="entry name" value="Hpt"/>
    <property type="match status" value="1"/>
</dbReference>
<dbReference type="EMBL" id="JAUZVZ010000004">
    <property type="protein sequence ID" value="MDP4535343.1"/>
    <property type="molecule type" value="Genomic_DNA"/>
</dbReference>
<keyword evidence="2" id="KW-0597">Phosphoprotein</keyword>
<keyword evidence="1" id="KW-0902">Two-component regulatory system</keyword>
<evidence type="ECO:0000256" key="2">
    <source>
        <dbReference type="PROSITE-ProRule" id="PRU00110"/>
    </source>
</evidence>
<dbReference type="InterPro" id="IPR008207">
    <property type="entry name" value="Sig_transdc_His_kin_Hpt_dom"/>
</dbReference>
<evidence type="ECO:0000313" key="5">
    <source>
        <dbReference type="Proteomes" id="UP001231616"/>
    </source>
</evidence>
<dbReference type="InterPro" id="IPR036641">
    <property type="entry name" value="HPT_dom_sf"/>
</dbReference>
<feature type="domain" description="HPt" evidence="3">
    <location>
        <begin position="28"/>
        <end position="121"/>
    </location>
</feature>
<organism evidence="4 5">
    <name type="scientific">Alkalimonas collagenimarina</name>
    <dbReference type="NCBI Taxonomy" id="400390"/>
    <lineage>
        <taxon>Bacteria</taxon>
        <taxon>Pseudomonadati</taxon>
        <taxon>Pseudomonadota</taxon>
        <taxon>Gammaproteobacteria</taxon>
        <taxon>Alkalimonas</taxon>
    </lineage>
</organism>
<evidence type="ECO:0000256" key="1">
    <source>
        <dbReference type="ARBA" id="ARBA00023012"/>
    </source>
</evidence>
<gene>
    <name evidence="4" type="ORF">Q3O60_03970</name>
</gene>
<dbReference type="Proteomes" id="UP001231616">
    <property type="component" value="Unassembled WGS sequence"/>
</dbReference>
<accession>A0ABT9GWK5</accession>
<protein>
    <submittedName>
        <fullName evidence="4">Hpt domain-containing protein</fullName>
    </submittedName>
</protein>
<dbReference type="RefSeq" id="WP_305892606.1">
    <property type="nucleotide sequence ID" value="NZ_JAUZVZ010000004.1"/>
</dbReference>
<evidence type="ECO:0000259" key="3">
    <source>
        <dbReference type="PROSITE" id="PS50894"/>
    </source>
</evidence>